<dbReference type="Proteomes" id="UP000489600">
    <property type="component" value="Unassembled WGS sequence"/>
</dbReference>
<proteinExistence type="predicted"/>
<dbReference type="EMBL" id="CABITT030000004">
    <property type="protein sequence ID" value="VVB00520.1"/>
    <property type="molecule type" value="Genomic_DNA"/>
</dbReference>
<comment type="subcellular location">
    <subcellularLocation>
        <location evidence="1">Membrane</location>
        <topology evidence="1">Single-pass membrane protein</topology>
    </subcellularLocation>
</comment>
<dbReference type="AlphaFoldDB" id="A0A565BFZ7"/>
<accession>A0A565BFZ7</accession>
<evidence type="ECO:0000256" key="5">
    <source>
        <dbReference type="ARBA" id="ARBA00023136"/>
    </source>
</evidence>
<gene>
    <name evidence="8" type="ORF">ANE_LOCUS10964</name>
</gene>
<reference evidence="8" key="1">
    <citation type="submission" date="2019-07" db="EMBL/GenBank/DDBJ databases">
        <authorList>
            <person name="Dittberner H."/>
        </authorList>
    </citation>
    <scope>NUCLEOTIDE SEQUENCE [LARGE SCALE GENOMIC DNA]</scope>
</reference>
<evidence type="ECO:0000256" key="3">
    <source>
        <dbReference type="ARBA" id="ARBA00022729"/>
    </source>
</evidence>
<dbReference type="InterPro" id="IPR024788">
    <property type="entry name" value="Malectin-like_Carb-bd_dom"/>
</dbReference>
<evidence type="ECO:0000313" key="9">
    <source>
        <dbReference type="Proteomes" id="UP000489600"/>
    </source>
</evidence>
<dbReference type="Pfam" id="PF12819">
    <property type="entry name" value="Malectin_like"/>
    <property type="match status" value="1"/>
</dbReference>
<evidence type="ECO:0000256" key="2">
    <source>
        <dbReference type="ARBA" id="ARBA00022692"/>
    </source>
</evidence>
<evidence type="ECO:0000313" key="8">
    <source>
        <dbReference type="EMBL" id="VVB00520.1"/>
    </source>
</evidence>
<evidence type="ECO:0000256" key="6">
    <source>
        <dbReference type="SAM" id="SignalP"/>
    </source>
</evidence>
<feature type="chain" id="PRO_5021780889" description="Malectin-like domain-containing protein" evidence="6">
    <location>
        <begin position="24"/>
        <end position="70"/>
    </location>
</feature>
<keyword evidence="2" id="KW-0812">Transmembrane</keyword>
<dbReference type="GO" id="GO:0016020">
    <property type="term" value="C:membrane"/>
    <property type="evidence" value="ECO:0007669"/>
    <property type="project" value="UniProtKB-SubCell"/>
</dbReference>
<comment type="caution">
    <text evidence="8">The sequence shown here is derived from an EMBL/GenBank/DDBJ whole genome shotgun (WGS) entry which is preliminary data.</text>
</comment>
<dbReference type="OrthoDB" id="1034675at2759"/>
<keyword evidence="5" id="KW-0472">Membrane</keyword>
<feature type="domain" description="Malectin-like" evidence="7">
    <location>
        <begin position="32"/>
        <end position="68"/>
    </location>
</feature>
<organism evidence="8 9">
    <name type="scientific">Arabis nemorensis</name>
    <dbReference type="NCBI Taxonomy" id="586526"/>
    <lineage>
        <taxon>Eukaryota</taxon>
        <taxon>Viridiplantae</taxon>
        <taxon>Streptophyta</taxon>
        <taxon>Embryophyta</taxon>
        <taxon>Tracheophyta</taxon>
        <taxon>Spermatophyta</taxon>
        <taxon>Magnoliopsida</taxon>
        <taxon>eudicotyledons</taxon>
        <taxon>Gunneridae</taxon>
        <taxon>Pentapetalae</taxon>
        <taxon>rosids</taxon>
        <taxon>malvids</taxon>
        <taxon>Brassicales</taxon>
        <taxon>Brassicaceae</taxon>
        <taxon>Arabideae</taxon>
        <taxon>Arabis</taxon>
    </lineage>
</organism>
<evidence type="ECO:0000259" key="7">
    <source>
        <dbReference type="Pfam" id="PF12819"/>
    </source>
</evidence>
<keyword evidence="9" id="KW-1185">Reference proteome</keyword>
<keyword evidence="4" id="KW-1133">Transmembrane helix</keyword>
<sequence length="70" mass="7893">MKYLHWFMRLLIIAFIGSRSVEAQNQAGFISLDCGLVPKNTTYVEKTTNITYKSDADYIDSESVGKINDA</sequence>
<keyword evidence="3 6" id="KW-0732">Signal</keyword>
<evidence type="ECO:0000256" key="1">
    <source>
        <dbReference type="ARBA" id="ARBA00004167"/>
    </source>
</evidence>
<evidence type="ECO:0000256" key="4">
    <source>
        <dbReference type="ARBA" id="ARBA00022989"/>
    </source>
</evidence>
<feature type="signal peptide" evidence="6">
    <location>
        <begin position="1"/>
        <end position="23"/>
    </location>
</feature>
<protein>
    <recommendedName>
        <fullName evidence="7">Malectin-like domain-containing protein</fullName>
    </recommendedName>
</protein>
<name>A0A565BFZ7_9BRAS</name>